<evidence type="ECO:0000256" key="5">
    <source>
        <dbReference type="ARBA" id="ARBA00023136"/>
    </source>
</evidence>
<keyword evidence="6" id="KW-0862">Zinc</keyword>
<evidence type="ECO:0000256" key="2">
    <source>
        <dbReference type="ARBA" id="ARBA00007018"/>
    </source>
</evidence>
<evidence type="ECO:0000256" key="1">
    <source>
        <dbReference type="ARBA" id="ARBA00004141"/>
    </source>
</evidence>
<feature type="binding site" evidence="6">
    <location>
        <position position="183"/>
    </location>
    <ligand>
        <name>Zn(2+)</name>
        <dbReference type="ChEBI" id="CHEBI:29105"/>
    </ligand>
</feature>
<keyword evidence="3 7" id="KW-0812">Transmembrane</keyword>
<comment type="subcellular location">
    <subcellularLocation>
        <location evidence="1">Membrane</location>
        <topology evidence="1">Multi-pass membrane protein</topology>
    </subcellularLocation>
</comment>
<dbReference type="AlphaFoldDB" id="T0L965"/>
<evidence type="ECO:0000313" key="9">
    <source>
        <dbReference type="Proteomes" id="UP000053780"/>
    </source>
</evidence>
<evidence type="ECO:0000256" key="7">
    <source>
        <dbReference type="SAM" id="Phobius"/>
    </source>
</evidence>
<dbReference type="GO" id="GO:0038023">
    <property type="term" value="F:signaling receptor activity"/>
    <property type="evidence" value="ECO:0007669"/>
    <property type="project" value="TreeGrafter"/>
</dbReference>
<feature type="transmembrane region" description="Helical" evidence="7">
    <location>
        <begin position="122"/>
        <end position="140"/>
    </location>
</feature>
<keyword evidence="5 7" id="KW-0472">Membrane</keyword>
<dbReference type="VEuPathDB" id="MicrosporidiaDB:NAPIS_ORF01381"/>
<feature type="transmembrane region" description="Helical" evidence="7">
    <location>
        <begin position="30"/>
        <end position="47"/>
    </location>
</feature>
<feature type="transmembrane region" description="Helical" evidence="7">
    <location>
        <begin position="67"/>
        <end position="86"/>
    </location>
</feature>
<dbReference type="OrthoDB" id="529367at2759"/>
<feature type="transmembrane region" description="Helical" evidence="7">
    <location>
        <begin position="6"/>
        <end position="23"/>
    </location>
</feature>
<feature type="transmembrane region" description="Helical" evidence="7">
    <location>
        <begin position="147"/>
        <end position="166"/>
    </location>
</feature>
<name>T0L965_9MICR</name>
<feature type="binding site" evidence="6">
    <location>
        <position position="179"/>
    </location>
    <ligand>
        <name>Zn(2+)</name>
        <dbReference type="ChEBI" id="CHEBI:29105"/>
    </ligand>
</feature>
<feature type="binding site" evidence="6">
    <location>
        <position position="48"/>
    </location>
    <ligand>
        <name>Zn(2+)</name>
        <dbReference type="ChEBI" id="CHEBI:29105"/>
    </ligand>
</feature>
<dbReference type="GO" id="GO:0016020">
    <property type="term" value="C:membrane"/>
    <property type="evidence" value="ECO:0007669"/>
    <property type="project" value="UniProtKB-SubCell"/>
</dbReference>
<evidence type="ECO:0000313" key="8">
    <source>
        <dbReference type="EMBL" id="EQB61044.1"/>
    </source>
</evidence>
<accession>T0L965</accession>
<dbReference type="EMBL" id="KE647183">
    <property type="protein sequence ID" value="EQB61044.1"/>
    <property type="molecule type" value="Genomic_DNA"/>
</dbReference>
<sequence length="208" mass="23910">MSNLFAFYLTLLKSIFFIFSCLLLQGNFGIFIYLLSQLILFGVSSTYHITNWKNQTLEKWFRIADHIAIFLLISGTQTSVVLNLLPYSYYTRLIIYISWTITITGALKIILMKKLGNTFDTIVYIIHGTSVVPFINILFNHLCVHDFVLFLIGGILYVCGGIVYGMKWPDINPRVLGYHEIFHILTIIANYCFLVPVVKDYVKVIKGM</sequence>
<keyword evidence="4 7" id="KW-1133">Transmembrane helix</keyword>
<dbReference type="GO" id="GO:0046872">
    <property type="term" value="F:metal ion binding"/>
    <property type="evidence" value="ECO:0007669"/>
    <property type="project" value="UniProtKB-KW"/>
</dbReference>
<evidence type="ECO:0000256" key="3">
    <source>
        <dbReference type="ARBA" id="ARBA00022692"/>
    </source>
</evidence>
<dbReference type="InterPro" id="IPR004254">
    <property type="entry name" value="AdipoR/HlyIII-related"/>
</dbReference>
<evidence type="ECO:0000256" key="6">
    <source>
        <dbReference type="PIRSR" id="PIRSR604254-1"/>
    </source>
</evidence>
<evidence type="ECO:0000256" key="4">
    <source>
        <dbReference type="ARBA" id="ARBA00022989"/>
    </source>
</evidence>
<comment type="similarity">
    <text evidence="2">Belongs to the ADIPOR family.</text>
</comment>
<organism evidence="8 9">
    <name type="scientific">Vairimorpha apis BRL 01</name>
    <dbReference type="NCBI Taxonomy" id="1037528"/>
    <lineage>
        <taxon>Eukaryota</taxon>
        <taxon>Fungi</taxon>
        <taxon>Fungi incertae sedis</taxon>
        <taxon>Microsporidia</taxon>
        <taxon>Nosematidae</taxon>
        <taxon>Vairimorpha</taxon>
    </lineage>
</organism>
<dbReference type="Proteomes" id="UP000053780">
    <property type="component" value="Unassembled WGS sequence"/>
</dbReference>
<dbReference type="HOGENOM" id="CLU_051078_2_2_1"/>
<gene>
    <name evidence="8" type="ORF">NAPIS_ORF01381</name>
</gene>
<dbReference type="Pfam" id="PF03006">
    <property type="entry name" value="HlyIII"/>
    <property type="match status" value="1"/>
</dbReference>
<keyword evidence="9" id="KW-1185">Reference proteome</keyword>
<feature type="transmembrane region" description="Helical" evidence="7">
    <location>
        <begin position="93"/>
        <end position="110"/>
    </location>
</feature>
<dbReference type="PANTHER" id="PTHR20855:SF52">
    <property type="entry name" value="ADIPONECTIN RECEPTOR PROTEIN"/>
    <property type="match status" value="1"/>
</dbReference>
<feature type="transmembrane region" description="Helical" evidence="7">
    <location>
        <begin position="181"/>
        <end position="198"/>
    </location>
</feature>
<proteinExistence type="inferred from homology"/>
<dbReference type="PANTHER" id="PTHR20855">
    <property type="entry name" value="ADIPOR/PROGESTIN RECEPTOR-RELATED"/>
    <property type="match status" value="1"/>
</dbReference>
<protein>
    <submittedName>
        <fullName evidence="8">Hemolysin</fullName>
    </submittedName>
</protein>
<keyword evidence="6" id="KW-0479">Metal-binding</keyword>
<reference evidence="8 9" key="1">
    <citation type="journal article" date="2013" name="BMC Genomics">
        <title>Genome sequencing and comparative genomics of honey bee microsporidia, Nosema apis reveal novel insights into host-parasite interactions.</title>
        <authorList>
            <person name="Chen Yp."/>
            <person name="Pettis J.S."/>
            <person name="Zhao Y."/>
            <person name="Liu X."/>
            <person name="Tallon L.J."/>
            <person name="Sadzewicz L.D."/>
            <person name="Li R."/>
            <person name="Zheng H."/>
            <person name="Huang S."/>
            <person name="Zhang X."/>
            <person name="Hamilton M.C."/>
            <person name="Pernal S.F."/>
            <person name="Melathopoulos A.P."/>
            <person name="Yan X."/>
            <person name="Evans J.D."/>
        </authorList>
    </citation>
    <scope>NUCLEOTIDE SEQUENCE [LARGE SCALE GENOMIC DNA]</scope>
    <source>
        <strain evidence="8 9">BRL 01</strain>
    </source>
</reference>